<organism evidence="8 9">
    <name type="scientific">Stutzerimonas xanthomarina DSM 18231</name>
    <dbReference type="NCBI Taxonomy" id="1403346"/>
    <lineage>
        <taxon>Bacteria</taxon>
        <taxon>Pseudomonadati</taxon>
        <taxon>Pseudomonadota</taxon>
        <taxon>Gammaproteobacteria</taxon>
        <taxon>Pseudomonadales</taxon>
        <taxon>Pseudomonadaceae</taxon>
        <taxon>Stutzerimonas</taxon>
    </lineage>
</organism>
<dbReference type="InterPro" id="IPR009061">
    <property type="entry name" value="DNA-bd_dom_put_sf"/>
</dbReference>
<dbReference type="GO" id="GO:0045893">
    <property type="term" value="P:positive regulation of DNA-templated transcription"/>
    <property type="evidence" value="ECO:0007669"/>
    <property type="project" value="InterPro"/>
</dbReference>
<keyword evidence="4" id="KW-0238">DNA-binding</keyword>
<keyword evidence="5" id="KW-0804">Transcription</keyword>
<dbReference type="InterPro" id="IPR047057">
    <property type="entry name" value="MerR_fam"/>
</dbReference>
<dbReference type="PROSITE" id="PS00552">
    <property type="entry name" value="HTH_MERR_1"/>
    <property type="match status" value="1"/>
</dbReference>
<dbReference type="PANTHER" id="PTHR30204">
    <property type="entry name" value="REDOX-CYCLING DRUG-SENSING TRANSCRIPTIONAL ACTIVATOR SOXR"/>
    <property type="match status" value="1"/>
</dbReference>
<evidence type="ECO:0000256" key="4">
    <source>
        <dbReference type="ARBA" id="ARBA00023125"/>
    </source>
</evidence>
<feature type="compositionally biased region" description="Polar residues" evidence="6">
    <location>
        <begin position="16"/>
        <end position="25"/>
    </location>
</feature>
<evidence type="ECO:0000313" key="8">
    <source>
        <dbReference type="EMBL" id="SHG49489.1"/>
    </source>
</evidence>
<evidence type="ECO:0000256" key="1">
    <source>
        <dbReference type="ARBA" id="ARBA00004496"/>
    </source>
</evidence>
<gene>
    <name evidence="8" type="ORF">SAMN02744645_0350</name>
</gene>
<protein>
    <submittedName>
        <fullName evidence="8">MerR family transcriptional regulator, copper efflux regulator</fullName>
    </submittedName>
</protein>
<dbReference type="SMART" id="SM00422">
    <property type="entry name" value="HTH_MERR"/>
    <property type="match status" value="1"/>
</dbReference>
<keyword evidence="2" id="KW-0963">Cytoplasm</keyword>
<dbReference type="PROSITE" id="PS50937">
    <property type="entry name" value="HTH_MERR_2"/>
    <property type="match status" value="1"/>
</dbReference>
<accession>A0A1M5KAJ2</accession>
<dbReference type="GO" id="GO:0005737">
    <property type="term" value="C:cytoplasm"/>
    <property type="evidence" value="ECO:0007669"/>
    <property type="project" value="UniProtKB-SubCell"/>
</dbReference>
<feature type="domain" description="HTH merR-type" evidence="7">
    <location>
        <begin position="32"/>
        <end position="101"/>
    </location>
</feature>
<dbReference type="GO" id="GO:0003677">
    <property type="term" value="F:DNA binding"/>
    <property type="evidence" value="ECO:0007669"/>
    <property type="project" value="UniProtKB-KW"/>
</dbReference>
<evidence type="ECO:0000256" key="2">
    <source>
        <dbReference type="ARBA" id="ARBA00022490"/>
    </source>
</evidence>
<dbReference type="PRINTS" id="PR00040">
    <property type="entry name" value="HTHMERR"/>
</dbReference>
<evidence type="ECO:0000256" key="3">
    <source>
        <dbReference type="ARBA" id="ARBA00023015"/>
    </source>
</evidence>
<dbReference type="PANTHER" id="PTHR30204:SF94">
    <property type="entry name" value="HEAVY METAL-DEPENDENT TRANSCRIPTIONAL REGULATOR HI_0293-RELATED"/>
    <property type="match status" value="1"/>
</dbReference>
<proteinExistence type="predicted"/>
<dbReference type="Pfam" id="PF00376">
    <property type="entry name" value="MerR"/>
    <property type="match status" value="1"/>
</dbReference>
<dbReference type="Proteomes" id="UP000184000">
    <property type="component" value="Unassembled WGS sequence"/>
</dbReference>
<evidence type="ECO:0000313" key="9">
    <source>
        <dbReference type="Proteomes" id="UP000184000"/>
    </source>
</evidence>
<dbReference type="SUPFAM" id="SSF46955">
    <property type="entry name" value="Putative DNA-binding domain"/>
    <property type="match status" value="1"/>
</dbReference>
<dbReference type="Gene3D" id="1.10.1660.10">
    <property type="match status" value="1"/>
</dbReference>
<comment type="subcellular location">
    <subcellularLocation>
        <location evidence="1">Cytoplasm</location>
    </subcellularLocation>
</comment>
<dbReference type="AlphaFoldDB" id="A0A1M5KAJ2"/>
<feature type="region of interest" description="Disordered" evidence="6">
    <location>
        <begin position="1"/>
        <end position="25"/>
    </location>
</feature>
<name>A0A1M5KAJ2_9GAMM</name>
<evidence type="ECO:0000256" key="5">
    <source>
        <dbReference type="ARBA" id="ARBA00023163"/>
    </source>
</evidence>
<sequence length="173" mass="18870">MGVPRSARPAVECSGTKASSNDNCNPTPLDLSMNIGQAAKKSGLSAKMIRYYESIDLISPAGRSANGYRHYGEEDLHRLAFIKRSRDMGFSLEEVSKLLRLWQDRQRASADVKAVAGAHIEALNQKIAELVGLRDTLQELVDTCHGDDRPDCPILKDLESGGCCSSSAPHKRS</sequence>
<dbReference type="GO" id="GO:0005507">
    <property type="term" value="F:copper ion binding"/>
    <property type="evidence" value="ECO:0007669"/>
    <property type="project" value="InterPro"/>
</dbReference>
<dbReference type="CDD" id="cd01108">
    <property type="entry name" value="HTH_CueR"/>
    <property type="match status" value="1"/>
</dbReference>
<evidence type="ECO:0000259" key="7">
    <source>
        <dbReference type="PROSITE" id="PS50937"/>
    </source>
</evidence>
<dbReference type="InterPro" id="IPR000551">
    <property type="entry name" value="MerR-type_HTH_dom"/>
</dbReference>
<evidence type="ECO:0000256" key="6">
    <source>
        <dbReference type="SAM" id="MobiDB-lite"/>
    </source>
</evidence>
<reference evidence="8 9" key="1">
    <citation type="submission" date="2016-11" db="EMBL/GenBank/DDBJ databases">
        <authorList>
            <person name="Jaros S."/>
            <person name="Januszkiewicz K."/>
            <person name="Wedrychowicz H."/>
        </authorList>
    </citation>
    <scope>NUCLEOTIDE SEQUENCE [LARGE SCALE GENOMIC DNA]</scope>
    <source>
        <strain evidence="8 9">DSM 18231</strain>
    </source>
</reference>
<dbReference type="GO" id="GO:0003700">
    <property type="term" value="F:DNA-binding transcription factor activity"/>
    <property type="evidence" value="ECO:0007669"/>
    <property type="project" value="InterPro"/>
</dbReference>
<dbReference type="InterPro" id="IPR015358">
    <property type="entry name" value="Tscrpt_reg_MerR_DNA-bd"/>
</dbReference>
<dbReference type="InterPro" id="IPR011789">
    <property type="entry name" value="CueR"/>
</dbReference>
<dbReference type="Pfam" id="PF09278">
    <property type="entry name" value="MerR-DNA-bind"/>
    <property type="match status" value="1"/>
</dbReference>
<dbReference type="EMBL" id="FQXA01000001">
    <property type="protein sequence ID" value="SHG49489.1"/>
    <property type="molecule type" value="Genomic_DNA"/>
</dbReference>
<keyword evidence="3" id="KW-0805">Transcription regulation</keyword>
<dbReference type="NCBIfam" id="TIGR02044">
    <property type="entry name" value="CueR"/>
    <property type="match status" value="1"/>
</dbReference>